<gene>
    <name evidence="1" type="ORF">CR938_06420</name>
</gene>
<comment type="caution">
    <text evidence="1">The sequence shown here is derived from an EMBL/GenBank/DDBJ whole genome shotgun (WGS) entry which is preliminary data.</text>
</comment>
<accession>A0A921P158</accession>
<keyword evidence="2" id="KW-1185">Reference proteome</keyword>
<dbReference type="AlphaFoldDB" id="A0A921P158"/>
<dbReference type="Proteomes" id="UP000717981">
    <property type="component" value="Unassembled WGS sequence"/>
</dbReference>
<organism evidence="1 2">
    <name type="scientific">Pseudoxanthomonas taiwanensis</name>
    <dbReference type="NCBI Taxonomy" id="176598"/>
    <lineage>
        <taxon>Bacteria</taxon>
        <taxon>Pseudomonadati</taxon>
        <taxon>Pseudomonadota</taxon>
        <taxon>Gammaproteobacteria</taxon>
        <taxon>Lysobacterales</taxon>
        <taxon>Lysobacteraceae</taxon>
        <taxon>Pseudoxanthomonas</taxon>
    </lineage>
</organism>
<dbReference type="EMBL" id="PDWK01000023">
    <property type="protein sequence ID" value="KAF1689346.1"/>
    <property type="molecule type" value="Genomic_DNA"/>
</dbReference>
<evidence type="ECO:0000313" key="2">
    <source>
        <dbReference type="Proteomes" id="UP000717981"/>
    </source>
</evidence>
<name>A0A921P158_9GAMM</name>
<reference evidence="1" key="1">
    <citation type="submission" date="2017-10" db="EMBL/GenBank/DDBJ databases">
        <title>Whole genome sequencing of members of genus Pseudoxanthomonas.</title>
        <authorList>
            <person name="Kumar S."/>
            <person name="Bansal K."/>
            <person name="Kaur A."/>
            <person name="Patil P."/>
            <person name="Sharma S."/>
            <person name="Patil P.B."/>
        </authorList>
    </citation>
    <scope>NUCLEOTIDE SEQUENCE</scope>
    <source>
        <strain evidence="1">DSM 22914</strain>
    </source>
</reference>
<protein>
    <submittedName>
        <fullName evidence="1">IS110 family transposase</fullName>
    </submittedName>
</protein>
<proteinExistence type="predicted"/>
<sequence length="51" mass="5266">MLVFLKPERLGAPAWPSAHAQARDPKTMSASSVVVGIDVAKAHVDVAVLGA</sequence>
<feature type="non-terminal residue" evidence="1">
    <location>
        <position position="51"/>
    </location>
</feature>
<evidence type="ECO:0000313" key="1">
    <source>
        <dbReference type="EMBL" id="KAF1689346.1"/>
    </source>
</evidence>